<sequence>MADLSAAIKKFVQDEMRTGVGVRSLSLHLGNSSENSILHFLENSYGYLSSLKLHGALSGQTQLVTRLHGLTESCLSSTNNLTSNDLSNLRKLKHLEYVKLVNVSLGEFIIGRRDFPRLLRLCLVQCPTLPTVEEGALPKLISLHLLCENLVGLAGIKIEQHKQIQEVALDSMASQETAAAWEDAAKKHPKRPRVLFFRKICSNDSGSMVKYVATERPSSPEPLYGFKRAAHYDEQRDAMFFKCGVLTLSGESLPLKKRGHTIQIGEKLFYHRCSLPRGSGSREAAHSPAGRLYIQQRSESHGRGTWFEHFCCGVQPPRLPCLS</sequence>
<gene>
    <name evidence="1" type="ORF">U9M48_001797</name>
</gene>
<organism evidence="1 2">
    <name type="scientific">Paspalum notatum var. saurae</name>
    <dbReference type="NCBI Taxonomy" id="547442"/>
    <lineage>
        <taxon>Eukaryota</taxon>
        <taxon>Viridiplantae</taxon>
        <taxon>Streptophyta</taxon>
        <taxon>Embryophyta</taxon>
        <taxon>Tracheophyta</taxon>
        <taxon>Spermatophyta</taxon>
        <taxon>Magnoliopsida</taxon>
        <taxon>Liliopsida</taxon>
        <taxon>Poales</taxon>
        <taxon>Poaceae</taxon>
        <taxon>PACMAD clade</taxon>
        <taxon>Panicoideae</taxon>
        <taxon>Andropogonodae</taxon>
        <taxon>Paspaleae</taxon>
        <taxon>Paspalinae</taxon>
        <taxon>Paspalum</taxon>
    </lineage>
</organism>
<evidence type="ECO:0000313" key="1">
    <source>
        <dbReference type="EMBL" id="WVZ50555.1"/>
    </source>
</evidence>
<dbReference type="Proteomes" id="UP001341281">
    <property type="component" value="Chromosome 01"/>
</dbReference>
<reference evidence="1 2" key="1">
    <citation type="submission" date="2024-02" db="EMBL/GenBank/DDBJ databases">
        <title>High-quality chromosome-scale genome assembly of Pensacola bahiagrass (Paspalum notatum Flugge var. saurae).</title>
        <authorList>
            <person name="Vega J.M."/>
            <person name="Podio M."/>
            <person name="Orjuela J."/>
            <person name="Siena L.A."/>
            <person name="Pessino S.C."/>
            <person name="Combes M.C."/>
            <person name="Mariac C."/>
            <person name="Albertini E."/>
            <person name="Pupilli F."/>
            <person name="Ortiz J.P.A."/>
            <person name="Leblanc O."/>
        </authorList>
    </citation>
    <scope>NUCLEOTIDE SEQUENCE [LARGE SCALE GENOMIC DNA]</scope>
    <source>
        <strain evidence="1">R1</strain>
        <tissue evidence="1">Leaf</tissue>
    </source>
</reference>
<accession>A0AAQ3PIM3</accession>
<keyword evidence="2" id="KW-1185">Reference proteome</keyword>
<proteinExistence type="predicted"/>
<dbReference type="Gene3D" id="3.80.10.10">
    <property type="entry name" value="Ribonuclease Inhibitor"/>
    <property type="match status" value="1"/>
</dbReference>
<protein>
    <submittedName>
        <fullName evidence="1">Uncharacterized protein</fullName>
    </submittedName>
</protein>
<dbReference type="SUPFAM" id="SSF52058">
    <property type="entry name" value="L domain-like"/>
    <property type="match status" value="1"/>
</dbReference>
<name>A0AAQ3PIM3_PASNO</name>
<evidence type="ECO:0000313" key="2">
    <source>
        <dbReference type="Proteomes" id="UP001341281"/>
    </source>
</evidence>
<dbReference type="InterPro" id="IPR032675">
    <property type="entry name" value="LRR_dom_sf"/>
</dbReference>
<dbReference type="AlphaFoldDB" id="A0AAQ3PIM3"/>
<dbReference type="EMBL" id="CP144745">
    <property type="protein sequence ID" value="WVZ50555.1"/>
    <property type="molecule type" value="Genomic_DNA"/>
</dbReference>